<sequence length="302" mass="32915">MESLSKPLTSVLFLFVVLAFLQETRGDSLITGTVFCDQCGDGVISNAYDYPLYGTQVKITCTSSNRVYTVVKEETTDWFGRYTVRFGLNLSDCVVVFSSEGNSFCGKGAGPGQQVAWLVSTVNCTDIYTVSTLLRQPAESMPFCSRWRPSSRPAQTHEGQVIPPSTAPTFTFPDVSASPPEVWASPEYGCHWKMVRPNTTVASIFGENAARKYGTFMNLLEGLQGVGLAGDSYRTLLREGIAALLNSYSKTNFIYPPLYVLDGMNRALLGTPDQALLMALWFSDANTAYGSPSGRMVAPCNA</sequence>
<dbReference type="InterPro" id="IPR039923">
    <property type="entry name" value="Protodermal_1"/>
</dbReference>
<evidence type="ECO:0000256" key="1">
    <source>
        <dbReference type="SAM" id="SignalP"/>
    </source>
</evidence>
<protein>
    <recommendedName>
        <fullName evidence="4">Pollen Ole e 1 allergen and extensin family protein</fullName>
    </recommendedName>
</protein>
<keyword evidence="3" id="KW-1185">Reference proteome</keyword>
<dbReference type="PANTHER" id="PTHR33210">
    <property type="entry name" value="PROTODERMAL FACTOR 1"/>
    <property type="match status" value="1"/>
</dbReference>
<keyword evidence="1" id="KW-0732">Signal</keyword>
<dbReference type="Proteomes" id="UP000631114">
    <property type="component" value="Unassembled WGS sequence"/>
</dbReference>
<dbReference type="PANTHER" id="PTHR33210:SF24">
    <property type="entry name" value="POLLEN OLE E 1 ALLERGEN AND EXTENSIN FAMILY PROTEIN"/>
    <property type="match status" value="1"/>
</dbReference>
<evidence type="ECO:0000313" key="3">
    <source>
        <dbReference type="Proteomes" id="UP000631114"/>
    </source>
</evidence>
<comment type="caution">
    <text evidence="2">The sequence shown here is derived from an EMBL/GenBank/DDBJ whole genome shotgun (WGS) entry which is preliminary data.</text>
</comment>
<feature type="chain" id="PRO_5032697574" description="Pollen Ole e 1 allergen and extensin family protein" evidence="1">
    <location>
        <begin position="27"/>
        <end position="302"/>
    </location>
</feature>
<evidence type="ECO:0008006" key="4">
    <source>
        <dbReference type="Google" id="ProtNLM"/>
    </source>
</evidence>
<name>A0A835LXJ7_9MAGN</name>
<dbReference type="Pfam" id="PF01190">
    <property type="entry name" value="Pollen_Ole_e_1"/>
    <property type="match status" value="1"/>
</dbReference>
<gene>
    <name evidence="2" type="ORF">IFM89_028330</name>
</gene>
<feature type="signal peptide" evidence="1">
    <location>
        <begin position="1"/>
        <end position="26"/>
    </location>
</feature>
<dbReference type="OrthoDB" id="1909008at2759"/>
<accession>A0A835LXJ7</accession>
<proteinExistence type="predicted"/>
<evidence type="ECO:0000313" key="2">
    <source>
        <dbReference type="EMBL" id="KAF9611260.1"/>
    </source>
</evidence>
<reference evidence="2 3" key="1">
    <citation type="submission" date="2020-10" db="EMBL/GenBank/DDBJ databases">
        <title>The Coptis chinensis genome and diversification of protoberbering-type alkaloids.</title>
        <authorList>
            <person name="Wang B."/>
            <person name="Shu S."/>
            <person name="Song C."/>
            <person name="Liu Y."/>
        </authorList>
    </citation>
    <scope>NUCLEOTIDE SEQUENCE [LARGE SCALE GENOMIC DNA]</scope>
    <source>
        <strain evidence="2">HL-2020</strain>
        <tissue evidence="2">Leaf</tissue>
    </source>
</reference>
<organism evidence="2 3">
    <name type="scientific">Coptis chinensis</name>
    <dbReference type="NCBI Taxonomy" id="261450"/>
    <lineage>
        <taxon>Eukaryota</taxon>
        <taxon>Viridiplantae</taxon>
        <taxon>Streptophyta</taxon>
        <taxon>Embryophyta</taxon>
        <taxon>Tracheophyta</taxon>
        <taxon>Spermatophyta</taxon>
        <taxon>Magnoliopsida</taxon>
        <taxon>Ranunculales</taxon>
        <taxon>Ranunculaceae</taxon>
        <taxon>Coptidoideae</taxon>
        <taxon>Coptis</taxon>
    </lineage>
</organism>
<dbReference type="AlphaFoldDB" id="A0A835LXJ7"/>
<dbReference type="EMBL" id="JADFTS010000004">
    <property type="protein sequence ID" value="KAF9611260.1"/>
    <property type="molecule type" value="Genomic_DNA"/>
</dbReference>